<comment type="similarity">
    <text evidence="2">Belongs to the asfivirus DP71L family.</text>
</comment>
<evidence type="ECO:0000313" key="16">
    <source>
        <dbReference type="RefSeq" id="XP_014678225.1"/>
    </source>
</evidence>
<protein>
    <recommendedName>
        <fullName evidence="5">Protein DP71L</fullName>
    </recommendedName>
    <alternativeName>
        <fullName evidence="12">MyD116 homolog</fullName>
    </alternativeName>
</protein>
<evidence type="ECO:0000256" key="10">
    <source>
        <dbReference type="ARBA" id="ARBA00023258"/>
    </source>
</evidence>
<feature type="region of interest" description="Disordered" evidence="13">
    <location>
        <begin position="176"/>
        <end position="379"/>
    </location>
</feature>
<feature type="compositionally biased region" description="Basic and acidic residues" evidence="13">
    <location>
        <begin position="303"/>
        <end position="319"/>
    </location>
</feature>
<feature type="compositionally biased region" description="Low complexity" evidence="13">
    <location>
        <begin position="710"/>
        <end position="735"/>
    </location>
</feature>
<keyword evidence="15" id="KW-1185">Reference proteome</keyword>
<evidence type="ECO:0000256" key="2">
    <source>
        <dbReference type="ARBA" id="ARBA00007512"/>
    </source>
</evidence>
<keyword evidence="10" id="KW-0922">Interferon antiviral system evasion</keyword>
<evidence type="ECO:0000313" key="15">
    <source>
        <dbReference type="Proteomes" id="UP000695022"/>
    </source>
</evidence>
<comment type="similarity">
    <text evidence="3">Belongs to the PPP1R15 family.</text>
</comment>
<dbReference type="PANTHER" id="PTHR16489:SF12">
    <property type="entry name" value="GH11727P"/>
    <property type="match status" value="1"/>
</dbReference>
<evidence type="ECO:0000256" key="4">
    <source>
        <dbReference type="ARBA" id="ARBA00011204"/>
    </source>
</evidence>
<organism evidence="15 16">
    <name type="scientific">Priapulus caudatus</name>
    <name type="common">Priapulid worm</name>
    <dbReference type="NCBI Taxonomy" id="37621"/>
    <lineage>
        <taxon>Eukaryota</taxon>
        <taxon>Metazoa</taxon>
        <taxon>Ecdysozoa</taxon>
        <taxon>Scalidophora</taxon>
        <taxon>Priapulida</taxon>
        <taxon>Priapulimorpha</taxon>
        <taxon>Priapulimorphida</taxon>
        <taxon>Priapulidae</taxon>
        <taxon>Priapulus</taxon>
    </lineage>
</organism>
<comment type="subunit">
    <text evidence="4">Interacts (via C-terminus) with host PPP1CB.</text>
</comment>
<accession>A0ABM1F1A4</accession>
<feature type="region of interest" description="Disordered" evidence="13">
    <location>
        <begin position="543"/>
        <end position="563"/>
    </location>
</feature>
<feature type="region of interest" description="Disordered" evidence="13">
    <location>
        <begin position="710"/>
        <end position="749"/>
    </location>
</feature>
<gene>
    <name evidence="16" type="primary">LOC106818026</name>
</gene>
<dbReference type="InterPro" id="IPR019523">
    <property type="entry name" value="Prot_Pase1_reg-su15A/B_C"/>
</dbReference>
<dbReference type="PANTHER" id="PTHR16489">
    <property type="entry name" value="GH11727P"/>
    <property type="match status" value="1"/>
</dbReference>
<feature type="compositionally biased region" description="Polar residues" evidence="13">
    <location>
        <begin position="320"/>
        <end position="337"/>
    </location>
</feature>
<comment type="function">
    <text evidence="1">Interacts with the host phosphatase PP1 catalytic subunit (PPP1CB) and recruits it to dephosphorylate EIF2S1/eIF2alpha and therefore restores the host translation that has been shut-down by the host. Also inhibits the EIF2S1/eIF2alpha-ATF4-DDIT3/CHOP pathway.</text>
</comment>
<feature type="compositionally biased region" description="Polar residues" evidence="13">
    <location>
        <begin position="204"/>
        <end position="216"/>
    </location>
</feature>
<evidence type="ECO:0000256" key="3">
    <source>
        <dbReference type="ARBA" id="ARBA00010161"/>
    </source>
</evidence>
<dbReference type="Pfam" id="PF10488">
    <property type="entry name" value="PP1c_bdg"/>
    <property type="match status" value="1"/>
</dbReference>
<evidence type="ECO:0000259" key="14">
    <source>
        <dbReference type="Pfam" id="PF10488"/>
    </source>
</evidence>
<keyword evidence="6" id="KW-0945">Host-virus interaction</keyword>
<sequence>MMNNQSAAMKPLHKDERDPVFHLHNVDVWPISELLLKANDRSKPNMDVRKPIFARLDDRGQLTGREKLGISAAPGTGKMDFNIGHYYSRCASLHVQVKDPHGTQGFCNMKLVGGNATPTQGHVDWKRPMEYHNIVPSISFASILKKPPYVDRFVAQGYSGSMQPSHYNDIVRNAKPHSGQAETAHDRTQSCVDGKHTKRGSSRFGDNNGRNMNTVIGNGAKSSIDVPGAESSVSSKRRQLHRHSKFANGKPPHERGKGSPSSCTDKKSEISNNATRSHTSGSASNQRKRVGGDVVNTGNRGAASERKSAPNSCTDKRSEISNNATCSQTSGSASNQRKLVDGDVVNTGGCGAAIESKSASGRKRRRRKRRGTPNVNWNRRNEKTPLAELQKPEGTLEKYDCFDGKSIAENRTSENEPTAEPIPTTQRSYANVVTCARTASPPHAIMKTLQSDSKFDIDKLDGLSRNMKKYDRENLVRRDEKLSASPTTRLQVRTNVSSALYCSQTRNDSVPTIRGNHVVMLQRPPTPEFPTVRSAHALVPPAMKRSTPTNRLPSKDVPSNTPSVLPIVNSEAERPVAAALKDQLITKPSSVSVVCVVASVPAQSLRRPVTGRAKASLTTRGTQTNISQVANAPLFVHVACRPAKQKKPSAKKLWQGELRELVAGGATSVAAPPPQQQHDLCEAAVQCDITHGEASHVSYVQHFPAATAAPKDAASPRFVAQSGPSESRRGPSSLEARALTDDDDDDDYVIADGAGRRAASEGDLARAASPPPAARKTYTNTALSFILGACSDDSDFNDDWSSEAESEAAAAAGGDDTEWRCMFEQHPLLGGLMLRSSRGLETSASMPSLHVASDSSSPPPSKPTERGLGESAGTAEESNSKKQVKFAKNLVKIHPIICWAHAYRAARKGPWEEYARDRSRFQRRICTLEPTLAKHVNLQHRDAVYKRMQECEQERD</sequence>
<keyword evidence="7" id="KW-1090">Inhibition of host innate immune response by virus</keyword>
<evidence type="ECO:0000256" key="9">
    <source>
        <dbReference type="ARBA" id="ARBA00022921"/>
    </source>
</evidence>
<evidence type="ECO:0000256" key="1">
    <source>
        <dbReference type="ARBA" id="ARBA00003756"/>
    </source>
</evidence>
<feature type="compositionally biased region" description="Polar residues" evidence="13">
    <location>
        <begin position="270"/>
        <end position="285"/>
    </location>
</feature>
<evidence type="ECO:0000256" key="8">
    <source>
        <dbReference type="ARBA" id="ARBA00022830"/>
    </source>
</evidence>
<feature type="region of interest" description="Disordered" evidence="13">
    <location>
        <begin position="843"/>
        <end position="881"/>
    </location>
</feature>
<keyword evidence="8" id="KW-1114">Inhibition of host interferon signaling pathway by virus</keyword>
<evidence type="ECO:0000256" key="12">
    <source>
        <dbReference type="ARBA" id="ARBA00031298"/>
    </source>
</evidence>
<evidence type="ECO:0000256" key="6">
    <source>
        <dbReference type="ARBA" id="ARBA00022581"/>
    </source>
</evidence>
<dbReference type="Proteomes" id="UP000695022">
    <property type="component" value="Unplaced"/>
</dbReference>
<evidence type="ECO:0000256" key="5">
    <source>
        <dbReference type="ARBA" id="ARBA00019072"/>
    </source>
</evidence>
<feature type="compositionally biased region" description="Basic residues" evidence="13">
    <location>
        <begin position="235"/>
        <end position="245"/>
    </location>
</feature>
<proteinExistence type="inferred from homology"/>
<feature type="compositionally biased region" description="Polar residues" evidence="13">
    <location>
        <begin position="546"/>
        <end position="563"/>
    </location>
</feature>
<feature type="compositionally biased region" description="Basic residues" evidence="13">
    <location>
        <begin position="360"/>
        <end position="371"/>
    </location>
</feature>
<dbReference type="RefSeq" id="XP_014678225.1">
    <property type="nucleotide sequence ID" value="XM_014822739.1"/>
</dbReference>
<evidence type="ECO:0000256" key="13">
    <source>
        <dbReference type="SAM" id="MobiDB-lite"/>
    </source>
</evidence>
<reference evidence="16" key="1">
    <citation type="submission" date="2025-08" db="UniProtKB">
        <authorList>
            <consortium name="RefSeq"/>
        </authorList>
    </citation>
    <scope>IDENTIFICATION</scope>
</reference>
<dbReference type="InterPro" id="IPR051254">
    <property type="entry name" value="PPP1R15"/>
</dbReference>
<evidence type="ECO:0000256" key="11">
    <source>
        <dbReference type="ARBA" id="ARBA00023280"/>
    </source>
</evidence>
<evidence type="ECO:0000256" key="7">
    <source>
        <dbReference type="ARBA" id="ARBA00022632"/>
    </source>
</evidence>
<name>A0ABM1F1A4_PRICU</name>
<feature type="domain" description="Protein phosphatase 1 regulatory subunit 15A/B C-terminal" evidence="14">
    <location>
        <begin position="906"/>
        <end position="948"/>
    </location>
</feature>
<keyword evidence="11" id="KW-0899">Viral immunoevasion</keyword>
<keyword evidence="9" id="KW-0426">Late protein</keyword>
<dbReference type="GeneID" id="106818026"/>